<comment type="caution">
    <text evidence="1">The sequence shown here is derived from an EMBL/GenBank/DDBJ whole genome shotgun (WGS) entry which is preliminary data.</text>
</comment>
<organism evidence="1 2">
    <name type="scientific">Pontibacter locisalis</name>
    <dbReference type="NCBI Taxonomy" id="1719035"/>
    <lineage>
        <taxon>Bacteria</taxon>
        <taxon>Pseudomonadati</taxon>
        <taxon>Bacteroidota</taxon>
        <taxon>Cytophagia</taxon>
        <taxon>Cytophagales</taxon>
        <taxon>Hymenobacteraceae</taxon>
        <taxon>Pontibacter</taxon>
    </lineage>
</organism>
<accession>A0ABW5ILX0</accession>
<sequence>MKKKITFHLTAVLLIWMLPIFTQAQKGKSFTVADADRLFAKMYGTHEANTLIWLPQQQHFFEAIGKASYSLNKNNTLREIFEIKQPDGQVQQYEGMLRFCEDKAHFEFVQYDASGNALILMAGKWDPAFKMIQMEPIKRLWHLNGKKRDKYQELQLQYFFFDDGSFKKVLRSSEGTGISSIVFEYHCLRRENRNL</sequence>
<proteinExistence type="predicted"/>
<dbReference type="Proteomes" id="UP001597544">
    <property type="component" value="Unassembled WGS sequence"/>
</dbReference>
<reference evidence="2" key="1">
    <citation type="journal article" date="2019" name="Int. J. Syst. Evol. Microbiol.">
        <title>The Global Catalogue of Microorganisms (GCM) 10K type strain sequencing project: providing services to taxonomists for standard genome sequencing and annotation.</title>
        <authorList>
            <consortium name="The Broad Institute Genomics Platform"/>
            <consortium name="The Broad Institute Genome Sequencing Center for Infectious Disease"/>
            <person name="Wu L."/>
            <person name="Ma J."/>
        </authorList>
    </citation>
    <scope>NUCLEOTIDE SEQUENCE [LARGE SCALE GENOMIC DNA]</scope>
    <source>
        <strain evidence="2">KCTC 42498</strain>
    </source>
</reference>
<dbReference type="EMBL" id="JBHULU010000015">
    <property type="protein sequence ID" value="MFD2514453.1"/>
    <property type="molecule type" value="Genomic_DNA"/>
</dbReference>
<gene>
    <name evidence="1" type="ORF">ACFSRY_11290</name>
</gene>
<dbReference type="RefSeq" id="WP_377507078.1">
    <property type="nucleotide sequence ID" value="NZ_JBHULU010000015.1"/>
</dbReference>
<evidence type="ECO:0000313" key="2">
    <source>
        <dbReference type="Proteomes" id="UP001597544"/>
    </source>
</evidence>
<protein>
    <submittedName>
        <fullName evidence="1">Uncharacterized protein</fullName>
    </submittedName>
</protein>
<keyword evidence="2" id="KW-1185">Reference proteome</keyword>
<name>A0ABW5ILX0_9BACT</name>
<evidence type="ECO:0000313" key="1">
    <source>
        <dbReference type="EMBL" id="MFD2514453.1"/>
    </source>
</evidence>